<dbReference type="OrthoDB" id="823685at2"/>
<feature type="domain" description="Glycosyl transferase family 1" evidence="1">
    <location>
        <begin position="168"/>
        <end position="321"/>
    </location>
</feature>
<evidence type="ECO:0000259" key="2">
    <source>
        <dbReference type="Pfam" id="PF13439"/>
    </source>
</evidence>
<evidence type="ECO:0000313" key="4">
    <source>
        <dbReference type="Proteomes" id="UP000198756"/>
    </source>
</evidence>
<feature type="domain" description="Glycosyltransferase subfamily 4-like N-terminal" evidence="2">
    <location>
        <begin position="12"/>
        <end position="153"/>
    </location>
</feature>
<dbReference type="AlphaFoldDB" id="A0A1G5Y7A1"/>
<evidence type="ECO:0000259" key="1">
    <source>
        <dbReference type="Pfam" id="PF00534"/>
    </source>
</evidence>
<sequence>MRVVQLIDSLDIGGGERMAVNLANLFSEKGIPNLLVATRKGGPLGVLVKDQSSLVILSKKRTLDFITFFDLLKRIKSFNPSVIHAHDSSIFWATILGGFLPKTQVIWHAHYGGFSSDNGRFGKQVKFIQNGIDSVIAVNLDLLEWVKKELPRIPKSKFIGNFPDKISDQAVDRSSKNWIISLANLKKPKNHRNLVLAFSKVAKTNPTLKLALIGTCEDEEYLRDLQGLIQLEKLEKKITITGPVIALKDWFDQARFAVLSSDVEGLPVSVLELGLSGVPVLCSAVGACPELLGEGRFGYLASPNNPESLESQMIKIIEKHEEAFSKSLLFKEKLLSEFGGDKFFKEYSTLFN</sequence>
<dbReference type="PANTHER" id="PTHR12526">
    <property type="entry name" value="GLYCOSYLTRANSFERASE"/>
    <property type="match status" value="1"/>
</dbReference>
<protein>
    <submittedName>
        <fullName evidence="3">Glycosyltransferase involved in cell wall bisynthesis</fullName>
    </submittedName>
</protein>
<name>A0A1G5Y7A1_9BACT</name>
<dbReference type="InterPro" id="IPR028098">
    <property type="entry name" value="Glyco_trans_4-like_N"/>
</dbReference>
<dbReference type="Proteomes" id="UP000198756">
    <property type="component" value="Unassembled WGS sequence"/>
</dbReference>
<dbReference type="EMBL" id="FMXE01000014">
    <property type="protein sequence ID" value="SDA77935.1"/>
    <property type="molecule type" value="Genomic_DNA"/>
</dbReference>
<keyword evidence="4" id="KW-1185">Reference proteome</keyword>
<dbReference type="Pfam" id="PF00534">
    <property type="entry name" value="Glycos_transf_1"/>
    <property type="match status" value="1"/>
</dbReference>
<dbReference type="CDD" id="cd03801">
    <property type="entry name" value="GT4_PimA-like"/>
    <property type="match status" value="1"/>
</dbReference>
<proteinExistence type="predicted"/>
<dbReference type="Pfam" id="PF13439">
    <property type="entry name" value="Glyco_transf_4"/>
    <property type="match status" value="1"/>
</dbReference>
<organism evidence="3 4">
    <name type="scientific">Algoriphagus alkaliphilus</name>
    <dbReference type="NCBI Taxonomy" id="279824"/>
    <lineage>
        <taxon>Bacteria</taxon>
        <taxon>Pseudomonadati</taxon>
        <taxon>Bacteroidota</taxon>
        <taxon>Cytophagia</taxon>
        <taxon>Cytophagales</taxon>
        <taxon>Cyclobacteriaceae</taxon>
        <taxon>Algoriphagus</taxon>
    </lineage>
</organism>
<dbReference type="GO" id="GO:0016757">
    <property type="term" value="F:glycosyltransferase activity"/>
    <property type="evidence" value="ECO:0007669"/>
    <property type="project" value="InterPro"/>
</dbReference>
<gene>
    <name evidence="3" type="ORF">SAMN03080617_02269</name>
</gene>
<dbReference type="Gene3D" id="3.40.50.2000">
    <property type="entry name" value="Glycogen Phosphorylase B"/>
    <property type="match status" value="2"/>
</dbReference>
<dbReference type="STRING" id="279824.SAMN03080617_02269"/>
<accession>A0A1G5Y7A1</accession>
<dbReference type="SUPFAM" id="SSF53756">
    <property type="entry name" value="UDP-Glycosyltransferase/glycogen phosphorylase"/>
    <property type="match status" value="1"/>
</dbReference>
<keyword evidence="3" id="KW-0808">Transferase</keyword>
<evidence type="ECO:0000313" key="3">
    <source>
        <dbReference type="EMBL" id="SDA77935.1"/>
    </source>
</evidence>
<dbReference type="RefSeq" id="WP_092730054.1">
    <property type="nucleotide sequence ID" value="NZ_FMXE01000014.1"/>
</dbReference>
<dbReference type="InterPro" id="IPR001296">
    <property type="entry name" value="Glyco_trans_1"/>
</dbReference>
<dbReference type="PANTHER" id="PTHR12526:SF630">
    <property type="entry name" value="GLYCOSYLTRANSFERASE"/>
    <property type="match status" value="1"/>
</dbReference>
<reference evidence="4" key="1">
    <citation type="submission" date="2016-10" db="EMBL/GenBank/DDBJ databases">
        <authorList>
            <person name="Varghese N."/>
            <person name="Submissions S."/>
        </authorList>
    </citation>
    <scope>NUCLEOTIDE SEQUENCE [LARGE SCALE GENOMIC DNA]</scope>
    <source>
        <strain evidence="4">DSM 22703</strain>
    </source>
</reference>